<reference evidence="2 3" key="1">
    <citation type="journal article" date="2018" name="BMC Genomics">
        <title>Comparative genome analyses reveal sequence features reflecting distinct modes of host-adaptation between dicot and monocot powdery mildew.</title>
        <authorList>
            <person name="Wu Y."/>
            <person name="Ma X."/>
            <person name="Pan Z."/>
            <person name="Kale S.D."/>
            <person name="Song Y."/>
            <person name="King H."/>
            <person name="Zhang Q."/>
            <person name="Presley C."/>
            <person name="Deng X."/>
            <person name="Wei C.I."/>
            <person name="Xiao S."/>
        </authorList>
    </citation>
    <scope>NUCLEOTIDE SEQUENCE [LARGE SCALE GENOMIC DNA]</scope>
    <source>
        <strain evidence="2">UMSG2</strain>
    </source>
</reference>
<keyword evidence="3" id="KW-1185">Reference proteome</keyword>
<keyword evidence="1" id="KW-0812">Transmembrane</keyword>
<comment type="caution">
    <text evidence="2">The sequence shown here is derived from an EMBL/GenBank/DDBJ whole genome shotgun (WGS) entry which is preliminary data.</text>
</comment>
<evidence type="ECO:0000313" key="3">
    <source>
        <dbReference type="Proteomes" id="UP000286134"/>
    </source>
</evidence>
<dbReference type="EMBL" id="MCFK01009234">
    <property type="protein sequence ID" value="RKF55107.1"/>
    <property type="molecule type" value="Genomic_DNA"/>
</dbReference>
<dbReference type="Proteomes" id="UP000286134">
    <property type="component" value="Unassembled WGS sequence"/>
</dbReference>
<dbReference type="AlphaFoldDB" id="A0A420HCF5"/>
<organism evidence="2 3">
    <name type="scientific">Erysiphe neolycopersici</name>
    <dbReference type="NCBI Taxonomy" id="212602"/>
    <lineage>
        <taxon>Eukaryota</taxon>
        <taxon>Fungi</taxon>
        <taxon>Dikarya</taxon>
        <taxon>Ascomycota</taxon>
        <taxon>Pezizomycotina</taxon>
        <taxon>Leotiomycetes</taxon>
        <taxon>Erysiphales</taxon>
        <taxon>Erysiphaceae</taxon>
        <taxon>Erysiphe</taxon>
    </lineage>
</organism>
<keyword evidence="1" id="KW-1133">Transmembrane helix</keyword>
<protein>
    <submittedName>
        <fullName evidence="2">Uncharacterized protein</fullName>
    </submittedName>
</protein>
<evidence type="ECO:0000256" key="1">
    <source>
        <dbReference type="SAM" id="Phobius"/>
    </source>
</evidence>
<gene>
    <name evidence="2" type="ORF">OnM2_092007</name>
</gene>
<feature type="transmembrane region" description="Helical" evidence="1">
    <location>
        <begin position="12"/>
        <end position="30"/>
    </location>
</feature>
<keyword evidence="1" id="KW-0472">Membrane</keyword>
<evidence type="ECO:0000313" key="2">
    <source>
        <dbReference type="EMBL" id="RKF55107.1"/>
    </source>
</evidence>
<proteinExistence type="predicted"/>
<accession>A0A420HCF5</accession>
<name>A0A420HCF5_9PEZI</name>
<sequence length="65" mass="7396">MFPKADPGELVGQVSCLLALLFLDPYFVAIRGKSKKPTIYQQSSRLAILPGAHWFWVIRITQSKY</sequence>